<dbReference type="Gene3D" id="1.20.120.350">
    <property type="entry name" value="Voltage-gated potassium channels. Chain C"/>
    <property type="match status" value="1"/>
</dbReference>
<dbReference type="SUPFAM" id="SSF81324">
    <property type="entry name" value="Voltage-gated potassium channels"/>
    <property type="match status" value="1"/>
</dbReference>
<feature type="domain" description="Ion transport" evidence="7">
    <location>
        <begin position="89"/>
        <end position="431"/>
    </location>
</feature>
<accession>A0A8J4GQ30</accession>
<feature type="compositionally biased region" description="Low complexity" evidence="5">
    <location>
        <begin position="290"/>
        <end position="300"/>
    </location>
</feature>
<feature type="transmembrane region" description="Helical" evidence="6">
    <location>
        <begin position="366"/>
        <end position="388"/>
    </location>
</feature>
<evidence type="ECO:0000256" key="5">
    <source>
        <dbReference type="SAM" id="MobiDB-lite"/>
    </source>
</evidence>
<feature type="transmembrane region" description="Helical" evidence="6">
    <location>
        <begin position="240"/>
        <end position="260"/>
    </location>
</feature>
<dbReference type="PANTHER" id="PTHR10037:SF62">
    <property type="entry name" value="SODIUM CHANNEL PROTEIN 60E"/>
    <property type="match status" value="1"/>
</dbReference>
<dbReference type="EMBL" id="BNCQ01000040">
    <property type="protein sequence ID" value="GIM11616.1"/>
    <property type="molecule type" value="Genomic_DNA"/>
</dbReference>
<evidence type="ECO:0000259" key="7">
    <source>
        <dbReference type="Pfam" id="PF00520"/>
    </source>
</evidence>
<evidence type="ECO:0000313" key="9">
    <source>
        <dbReference type="Proteomes" id="UP000722791"/>
    </source>
</evidence>
<dbReference type="InterPro" id="IPR027359">
    <property type="entry name" value="Volt_channel_dom_sf"/>
</dbReference>
<dbReference type="PANTHER" id="PTHR10037">
    <property type="entry name" value="VOLTAGE-GATED CATION CHANNEL CALCIUM AND SODIUM"/>
    <property type="match status" value="1"/>
</dbReference>
<dbReference type="AlphaFoldDB" id="A0A8J4GQ30"/>
<dbReference type="Proteomes" id="UP000722791">
    <property type="component" value="Unassembled WGS sequence"/>
</dbReference>
<protein>
    <recommendedName>
        <fullName evidence="7">Ion transport domain-containing protein</fullName>
    </recommendedName>
</protein>
<dbReference type="InterPro" id="IPR043203">
    <property type="entry name" value="VGCC_Ca_Na"/>
</dbReference>
<organism evidence="8 9">
    <name type="scientific">Volvox reticuliferus</name>
    <dbReference type="NCBI Taxonomy" id="1737510"/>
    <lineage>
        <taxon>Eukaryota</taxon>
        <taxon>Viridiplantae</taxon>
        <taxon>Chlorophyta</taxon>
        <taxon>core chlorophytes</taxon>
        <taxon>Chlorophyceae</taxon>
        <taxon>CS clade</taxon>
        <taxon>Chlamydomonadales</taxon>
        <taxon>Volvocaceae</taxon>
        <taxon>Volvox</taxon>
    </lineage>
</organism>
<gene>
    <name evidence="8" type="ORF">Vretimale_15085</name>
</gene>
<comment type="subcellular location">
    <subcellularLocation>
        <location evidence="1">Membrane</location>
        <topology evidence="1">Multi-pass membrane protein</topology>
    </subcellularLocation>
</comment>
<keyword evidence="2 6" id="KW-0812">Transmembrane</keyword>
<feature type="region of interest" description="Disordered" evidence="5">
    <location>
        <begin position="278"/>
        <end position="313"/>
    </location>
</feature>
<dbReference type="InterPro" id="IPR005821">
    <property type="entry name" value="Ion_trans_dom"/>
</dbReference>
<evidence type="ECO:0000256" key="6">
    <source>
        <dbReference type="SAM" id="Phobius"/>
    </source>
</evidence>
<feature type="non-terminal residue" evidence="8">
    <location>
        <position position="1"/>
    </location>
</feature>
<keyword evidence="4 6" id="KW-0472">Membrane</keyword>
<sequence length="474" mass="52075">MMSFTDGREQLHALRLHLQGKKANGDAPAVVAARTGCAAVVTTIHWGVSSACDKAVQFYKVRLDADDRSWWLFTQKHVVRVLCLRMAVNRWFGRAVLTLVLASCLLMALDDPGCMEACKQEAVLNKVVSERCRRCELYRQASTVLDVFFLASFTLEITIKSLAHNFVLGPGAYLKSGWNWIDFLATASGYLRYMPITDVSGVSAVRAMRALRPLRALTAIPGLRLLVETLLEALPLLLDVIFLLAWVFFVFGIVALNLFMSKLHKRCLMLVDPGESSSGGLQLPPPPSPGASWLNSSSPSSGGGNGSMNGTQEPQQNDNLVWQVVLGLENTPCTSGGAGLFKCPDNSSCIDINTNPDFGYTSFDNFGAAAFCIFQMLTLDGWTGTLLYPLMNAIGPYVPLPYFLLLVLFGAFFAMQLLVAILSSKFAQLSAEHPKRKKKPRRRRHMHTPPDTTDEEDEGEQPPGGEAPYGFNEE</sequence>
<name>A0A8J4GQ30_9CHLO</name>
<feature type="transmembrane region" description="Helical" evidence="6">
    <location>
        <begin position="400"/>
        <end position="422"/>
    </location>
</feature>
<evidence type="ECO:0000256" key="2">
    <source>
        <dbReference type="ARBA" id="ARBA00022692"/>
    </source>
</evidence>
<evidence type="ECO:0000256" key="3">
    <source>
        <dbReference type="ARBA" id="ARBA00022989"/>
    </source>
</evidence>
<evidence type="ECO:0000313" key="8">
    <source>
        <dbReference type="EMBL" id="GIM11616.1"/>
    </source>
</evidence>
<evidence type="ECO:0000256" key="4">
    <source>
        <dbReference type="ARBA" id="ARBA00023136"/>
    </source>
</evidence>
<dbReference type="Pfam" id="PF00520">
    <property type="entry name" value="Ion_trans"/>
    <property type="match status" value="1"/>
</dbReference>
<feature type="compositionally biased region" description="Basic residues" evidence="5">
    <location>
        <begin position="434"/>
        <end position="447"/>
    </location>
</feature>
<evidence type="ECO:0000256" key="1">
    <source>
        <dbReference type="ARBA" id="ARBA00004141"/>
    </source>
</evidence>
<dbReference type="Gene3D" id="1.10.287.70">
    <property type="match status" value="1"/>
</dbReference>
<dbReference type="GO" id="GO:0001518">
    <property type="term" value="C:voltage-gated sodium channel complex"/>
    <property type="evidence" value="ECO:0007669"/>
    <property type="project" value="TreeGrafter"/>
</dbReference>
<proteinExistence type="predicted"/>
<feature type="region of interest" description="Disordered" evidence="5">
    <location>
        <begin position="431"/>
        <end position="474"/>
    </location>
</feature>
<dbReference type="GO" id="GO:0005248">
    <property type="term" value="F:voltage-gated sodium channel activity"/>
    <property type="evidence" value="ECO:0007669"/>
    <property type="project" value="TreeGrafter"/>
</dbReference>
<reference evidence="8" key="1">
    <citation type="journal article" date="2021" name="Proc. Natl. Acad. Sci. U.S.A.">
        <title>Three genomes in the algal genus Volvox reveal the fate of a haploid sex-determining region after a transition to homothallism.</title>
        <authorList>
            <person name="Yamamoto K."/>
            <person name="Hamaji T."/>
            <person name="Kawai-Toyooka H."/>
            <person name="Matsuzaki R."/>
            <person name="Takahashi F."/>
            <person name="Nishimura Y."/>
            <person name="Kawachi M."/>
            <person name="Noguchi H."/>
            <person name="Minakuchi Y."/>
            <person name="Umen J.G."/>
            <person name="Toyoda A."/>
            <person name="Nozaki H."/>
        </authorList>
    </citation>
    <scope>NUCLEOTIDE SEQUENCE</scope>
    <source>
        <strain evidence="8">NIES-3785</strain>
    </source>
</reference>
<keyword evidence="3 6" id="KW-1133">Transmembrane helix</keyword>
<comment type="caution">
    <text evidence="8">The sequence shown here is derived from an EMBL/GenBank/DDBJ whole genome shotgun (WGS) entry which is preliminary data.</text>
</comment>